<dbReference type="AlphaFoldDB" id="A0AAC9D189"/>
<name>A0AAC9D189_9FLAO</name>
<keyword evidence="4" id="KW-0812">Transmembrane</keyword>
<evidence type="ECO:0000256" key="6">
    <source>
        <dbReference type="ARBA" id="ARBA00023136"/>
    </source>
</evidence>
<keyword evidence="5" id="KW-0732">Signal</keyword>
<dbReference type="RefSeq" id="WP_066033821.1">
    <property type="nucleotide sequence ID" value="NZ_CP016907.1"/>
</dbReference>
<comment type="subcellular location">
    <subcellularLocation>
        <location evidence="1">Cell outer membrane</location>
        <topology evidence="1">Multi-pass membrane protein</topology>
    </subcellularLocation>
</comment>
<evidence type="ECO:0000256" key="3">
    <source>
        <dbReference type="ARBA" id="ARBA00022452"/>
    </source>
</evidence>
<protein>
    <submittedName>
        <fullName evidence="8">Outer membrane protein transport protein (OMPP1/FadL/TodX)</fullName>
    </submittedName>
</protein>
<dbReference type="EMBL" id="CP016907">
    <property type="protein sequence ID" value="AOC95719.1"/>
    <property type="molecule type" value="Genomic_DNA"/>
</dbReference>
<gene>
    <name evidence="8" type="ORF">BB050_02622</name>
</gene>
<sequence length="527" mass="58052">MKKIFFLFITGLTACASYSQEVSDALRYSQENLTGTARYRAMSGAFGAVGGDISSLSVNPAGSAIFNSNQVGVSFSNQNIKNNSNYFGTQTSDKENSFILNQAGGVFVFKNHDPRVGWSKIAIGATYENTNNFNNEVFSAGTNPTNSVDAYFLDYANYSNGGTPVPHELVNTQGNETVSDLYHYLGSNFPNGQYPNLSGFSAQQALLGYQGYIVNIDDVNNPNSPYSTNVPKGNNTNYYQTNDIYSRGYNSKVSFNIATSYKDRLYLGANLNVHITDYRRSTSFYETNNGLLTSNETISSIRFNNDLYTYGNGFSFQLGAIGKVTEAFRLGIAYESNTWYELYDELSQSLYTTRQAAGGPIINANVNPNVVNVYESYTLQTPDRWTFSAAYIFGKSGLLSIDYGIRNYGNAKFKPTNAGFGGINNEIDNTLTSAGELRIGAEYKIKQLSLRGGYRYEGSPYKNGITVGELNSYSVGLGYNFGSTKLDLAYSYLERDSNQGFFTRGFTDGANITSKLNNVTMTLLFEL</sequence>
<proteinExistence type="inferred from homology"/>
<comment type="similarity">
    <text evidence="2">Belongs to the OmpP1/FadL family.</text>
</comment>
<dbReference type="Proteomes" id="UP000093276">
    <property type="component" value="Chromosome"/>
</dbReference>
<evidence type="ECO:0000313" key="9">
    <source>
        <dbReference type="Proteomes" id="UP000093276"/>
    </source>
</evidence>
<keyword evidence="7" id="KW-0998">Cell outer membrane</keyword>
<dbReference type="Gene3D" id="2.40.160.60">
    <property type="entry name" value="Outer membrane protein transport protein (OMPP1/FadL/TodX)"/>
    <property type="match status" value="1"/>
</dbReference>
<accession>A0AAC9D189</accession>
<evidence type="ECO:0000256" key="7">
    <source>
        <dbReference type="ARBA" id="ARBA00023237"/>
    </source>
</evidence>
<evidence type="ECO:0000256" key="5">
    <source>
        <dbReference type="ARBA" id="ARBA00022729"/>
    </source>
</evidence>
<evidence type="ECO:0000256" key="2">
    <source>
        <dbReference type="ARBA" id="ARBA00008163"/>
    </source>
</evidence>
<evidence type="ECO:0000313" key="8">
    <source>
        <dbReference type="EMBL" id="AOC95719.1"/>
    </source>
</evidence>
<keyword evidence="3" id="KW-1134">Transmembrane beta strand</keyword>
<dbReference type="GO" id="GO:0009279">
    <property type="term" value="C:cell outer membrane"/>
    <property type="evidence" value="ECO:0007669"/>
    <property type="project" value="UniProtKB-SubCell"/>
</dbReference>
<evidence type="ECO:0000256" key="4">
    <source>
        <dbReference type="ARBA" id="ARBA00022692"/>
    </source>
</evidence>
<dbReference type="GeneID" id="32308500"/>
<dbReference type="KEGG" id="fjg:BB050_02622"/>
<dbReference type="PROSITE" id="PS51257">
    <property type="entry name" value="PROKAR_LIPOPROTEIN"/>
    <property type="match status" value="1"/>
</dbReference>
<evidence type="ECO:0000256" key="1">
    <source>
        <dbReference type="ARBA" id="ARBA00004571"/>
    </source>
</evidence>
<keyword evidence="6" id="KW-0472">Membrane</keyword>
<organism evidence="8 9">
    <name type="scientific">Flavobacterium anhuiense</name>
    <dbReference type="NCBI Taxonomy" id="459526"/>
    <lineage>
        <taxon>Bacteria</taxon>
        <taxon>Pseudomonadati</taxon>
        <taxon>Bacteroidota</taxon>
        <taxon>Flavobacteriia</taxon>
        <taxon>Flavobacteriales</taxon>
        <taxon>Flavobacteriaceae</taxon>
        <taxon>Flavobacterium</taxon>
    </lineage>
</organism>
<dbReference type="InterPro" id="IPR005017">
    <property type="entry name" value="OMPP1/FadL/TodX"/>
</dbReference>
<dbReference type="Pfam" id="PF03349">
    <property type="entry name" value="Toluene_X"/>
    <property type="match status" value="1"/>
</dbReference>
<reference evidence="8 9" key="1">
    <citation type="submission" date="2016-08" db="EMBL/GenBank/DDBJ databases">
        <title>Complete genome sequence of Flavobacterium johnsoniae strain GSE09, a volatile-producing biocontrol agent isolated from cucumber (Cucumis sativus).</title>
        <authorList>
            <person name="Jeong J.-J."/>
            <person name="Oh J.Y."/>
            <person name="Jim Y.J."/>
            <person name="Sang M.K."/>
            <person name="Kim K.D."/>
        </authorList>
    </citation>
    <scope>NUCLEOTIDE SEQUENCE [LARGE SCALE GENOMIC DNA]</scope>
    <source>
        <strain evidence="8 9">GSE09</strain>
    </source>
</reference>
<dbReference type="SUPFAM" id="SSF56935">
    <property type="entry name" value="Porins"/>
    <property type="match status" value="1"/>
</dbReference>